<gene>
    <name evidence="1" type="ORF">SAMN00120144_2116</name>
</gene>
<proteinExistence type="predicted"/>
<reference evidence="1 2" key="1">
    <citation type="submission" date="2017-04" db="EMBL/GenBank/DDBJ databases">
        <authorList>
            <person name="Afonso C.L."/>
            <person name="Miller P.J."/>
            <person name="Scott M.A."/>
            <person name="Spackman E."/>
            <person name="Goraichik I."/>
            <person name="Dimitrov K.M."/>
            <person name="Suarez D.L."/>
            <person name="Swayne D.E."/>
        </authorList>
    </citation>
    <scope>NUCLEOTIDE SEQUENCE [LARGE SCALE GENOMIC DNA]</scope>
    <source>
        <strain evidence="1 2">DSM 11622</strain>
    </source>
</reference>
<dbReference type="AlphaFoldDB" id="A0A1W1VFP3"/>
<dbReference type="EMBL" id="FWWW01000058">
    <property type="protein sequence ID" value="SMB92198.1"/>
    <property type="molecule type" value="Genomic_DNA"/>
</dbReference>
<evidence type="ECO:0000313" key="2">
    <source>
        <dbReference type="Proteomes" id="UP000192266"/>
    </source>
</evidence>
<keyword evidence="2" id="KW-1185">Reference proteome</keyword>
<name>A0A1W1VFP3_9BACT</name>
<dbReference type="RefSeq" id="WP_084444727.1">
    <property type="nucleotide sequence ID" value="NZ_FWWW01000058.1"/>
</dbReference>
<organism evidence="1 2">
    <name type="scientific">Hymenobacter roseosalivarius DSM 11622</name>
    <dbReference type="NCBI Taxonomy" id="645990"/>
    <lineage>
        <taxon>Bacteria</taxon>
        <taxon>Pseudomonadati</taxon>
        <taxon>Bacteroidota</taxon>
        <taxon>Cytophagia</taxon>
        <taxon>Cytophagales</taxon>
        <taxon>Hymenobacteraceae</taxon>
        <taxon>Hymenobacter</taxon>
    </lineage>
</organism>
<protein>
    <submittedName>
        <fullName evidence="1">Uncharacterized protein</fullName>
    </submittedName>
</protein>
<dbReference type="Proteomes" id="UP000192266">
    <property type="component" value="Unassembled WGS sequence"/>
</dbReference>
<sequence length="174" mass="18889">MAQPLTTAQVQAALANAPLTPMDRKNAVLESLTYRSEVPSDTYRSALDSHGLVKRFGYDTDPSGALVRKPLLARKDFADGSYRQGERLVDRAGQPAFESTGQFVVASSGAEIRLYDSVINRLGTSADPQDGALWKALTGDNTHDVIFTGAIRLAIRQEVVDATRGYKQPHLVEA</sequence>
<evidence type="ECO:0000313" key="1">
    <source>
        <dbReference type="EMBL" id="SMB92198.1"/>
    </source>
</evidence>
<accession>A0A1W1VFP3</accession>